<proteinExistence type="inferred from homology"/>
<dbReference type="EMBL" id="JACMSC010000002">
    <property type="protein sequence ID" value="KAG6533354.1"/>
    <property type="molecule type" value="Genomic_DNA"/>
</dbReference>
<accession>A0A8J5LSU9</accession>
<evidence type="ECO:0000256" key="2">
    <source>
        <dbReference type="ARBA" id="ARBA00009063"/>
    </source>
</evidence>
<evidence type="ECO:0000256" key="11">
    <source>
        <dbReference type="SAM" id="Phobius"/>
    </source>
</evidence>
<evidence type="ECO:0000313" key="14">
    <source>
        <dbReference type="Proteomes" id="UP000734854"/>
    </source>
</evidence>
<comment type="function">
    <text evidence="9">Vesicle trafficking protein that functions in the secretory pathway.</text>
</comment>
<dbReference type="GO" id="GO:0012505">
    <property type="term" value="C:endomembrane system"/>
    <property type="evidence" value="ECO:0007669"/>
    <property type="project" value="TreeGrafter"/>
</dbReference>
<comment type="subcellular location">
    <subcellularLocation>
        <location evidence="1">Membrane</location>
        <topology evidence="1">Single-pass membrane protein</topology>
    </subcellularLocation>
</comment>
<evidence type="ECO:0000259" key="12">
    <source>
        <dbReference type="PROSITE" id="PS50192"/>
    </source>
</evidence>
<dbReference type="InterPro" id="IPR006012">
    <property type="entry name" value="Syntaxin/epimorphin_CS"/>
</dbReference>
<evidence type="ECO:0000256" key="1">
    <source>
        <dbReference type="ARBA" id="ARBA00004167"/>
    </source>
</evidence>
<evidence type="ECO:0000256" key="9">
    <source>
        <dbReference type="ARBA" id="ARBA00054128"/>
    </source>
</evidence>
<comment type="similarity">
    <text evidence="2">Belongs to the syntaxin family.</text>
</comment>
<evidence type="ECO:0000256" key="3">
    <source>
        <dbReference type="ARBA" id="ARBA00022448"/>
    </source>
</evidence>
<evidence type="ECO:0000256" key="7">
    <source>
        <dbReference type="ARBA" id="ARBA00023054"/>
    </source>
</evidence>
<reference evidence="13 14" key="1">
    <citation type="submission" date="2020-08" db="EMBL/GenBank/DDBJ databases">
        <title>Plant Genome Project.</title>
        <authorList>
            <person name="Zhang R.-G."/>
        </authorList>
    </citation>
    <scope>NUCLEOTIDE SEQUENCE [LARGE SCALE GENOMIC DNA]</scope>
    <source>
        <tissue evidence="13">Rhizome</tissue>
    </source>
</reference>
<evidence type="ECO:0000256" key="5">
    <source>
        <dbReference type="ARBA" id="ARBA00022927"/>
    </source>
</evidence>
<dbReference type="Proteomes" id="UP000734854">
    <property type="component" value="Unassembled WGS sequence"/>
</dbReference>
<dbReference type="PROSITE" id="PS00914">
    <property type="entry name" value="SYNTAXIN"/>
    <property type="match status" value="1"/>
</dbReference>
<keyword evidence="8 11" id="KW-0472">Membrane</keyword>
<dbReference type="SUPFAM" id="SSF58038">
    <property type="entry name" value="SNARE fusion complex"/>
    <property type="match status" value="1"/>
</dbReference>
<evidence type="ECO:0000256" key="4">
    <source>
        <dbReference type="ARBA" id="ARBA00022692"/>
    </source>
</evidence>
<sequence>MSVIDILTRVDVICKKYEKYDVDKLNADNVSGDDAFARLYASVESDIESALQKAEAASNEKNRAAVVALNAEIRRTKARLLEEVPKLQRLAVKKVKGLSKEEIATRSDLVSALPDRIQSIPDGSTNGAKAGGWTASGSRTDIRFDSTSDGRFDSEYFQQTEESNQYRQEYEMRKMKQAIDIICNLDCLFFKLPSSSPSNCKLSSLDVLSILDILDRFKMFRELFLNKEYGYRCRDDFGEITNYTTSFLLVSGGFIIIIIASDSWDDRRSIFQDQGLDVISEGLDTLKNMAHDMNEELDRQVPLMDEIDAKVDKATSDLKNTNVRLKQTVNQLRSSRNFCIDIILLCIILGIAAYLYNVLKK</sequence>
<keyword evidence="5" id="KW-0653">Protein transport</keyword>
<evidence type="ECO:0000256" key="10">
    <source>
        <dbReference type="ARBA" id="ARBA00061857"/>
    </source>
</evidence>
<dbReference type="PANTHER" id="PTHR19957:SF124">
    <property type="entry name" value="SYNTAXIN-8"/>
    <property type="match status" value="1"/>
</dbReference>
<gene>
    <name evidence="13" type="ORF">ZIOFF_007221</name>
</gene>
<evidence type="ECO:0000256" key="8">
    <source>
        <dbReference type="ARBA" id="ARBA00023136"/>
    </source>
</evidence>
<dbReference type="AlphaFoldDB" id="A0A8J5LSU9"/>
<dbReference type="GO" id="GO:0006906">
    <property type="term" value="P:vesicle fusion"/>
    <property type="evidence" value="ECO:0007669"/>
    <property type="project" value="TreeGrafter"/>
</dbReference>
<comment type="caution">
    <text evidence="13">The sequence shown here is derived from an EMBL/GenBank/DDBJ whole genome shotgun (WGS) entry which is preliminary data.</text>
</comment>
<evidence type="ECO:0000256" key="6">
    <source>
        <dbReference type="ARBA" id="ARBA00022989"/>
    </source>
</evidence>
<evidence type="ECO:0000313" key="13">
    <source>
        <dbReference type="EMBL" id="KAG6533354.1"/>
    </source>
</evidence>
<comment type="subunit">
    <text evidence="10">Part of the t-SNARE complex.</text>
</comment>
<dbReference type="GO" id="GO:0031201">
    <property type="term" value="C:SNARE complex"/>
    <property type="evidence" value="ECO:0007669"/>
    <property type="project" value="TreeGrafter"/>
</dbReference>
<feature type="transmembrane region" description="Helical" evidence="11">
    <location>
        <begin position="338"/>
        <end position="356"/>
    </location>
</feature>
<dbReference type="CDD" id="cd15841">
    <property type="entry name" value="SNARE_Qc"/>
    <property type="match status" value="1"/>
</dbReference>
<keyword evidence="4 11" id="KW-0812">Transmembrane</keyword>
<dbReference type="Pfam" id="PF05739">
    <property type="entry name" value="SNARE"/>
    <property type="match status" value="1"/>
</dbReference>
<keyword evidence="3" id="KW-0813">Transport</keyword>
<dbReference type="SMART" id="SM00397">
    <property type="entry name" value="t_SNARE"/>
    <property type="match status" value="1"/>
</dbReference>
<dbReference type="PANTHER" id="PTHR19957">
    <property type="entry name" value="SYNTAXIN"/>
    <property type="match status" value="1"/>
</dbReference>
<dbReference type="GO" id="GO:0005484">
    <property type="term" value="F:SNAP receptor activity"/>
    <property type="evidence" value="ECO:0007669"/>
    <property type="project" value="InterPro"/>
</dbReference>
<dbReference type="InterPro" id="IPR045242">
    <property type="entry name" value="Syntaxin"/>
</dbReference>
<dbReference type="GO" id="GO:0048278">
    <property type="term" value="P:vesicle docking"/>
    <property type="evidence" value="ECO:0007669"/>
    <property type="project" value="TreeGrafter"/>
</dbReference>
<feature type="domain" description="T-SNARE coiled-coil homology" evidence="12">
    <location>
        <begin position="272"/>
        <end position="328"/>
    </location>
</feature>
<protein>
    <recommendedName>
        <fullName evidence="12">t-SNARE coiled-coil homology domain-containing protein</fullName>
    </recommendedName>
</protein>
<organism evidence="13 14">
    <name type="scientific">Zingiber officinale</name>
    <name type="common">Ginger</name>
    <name type="synonym">Amomum zingiber</name>
    <dbReference type="NCBI Taxonomy" id="94328"/>
    <lineage>
        <taxon>Eukaryota</taxon>
        <taxon>Viridiplantae</taxon>
        <taxon>Streptophyta</taxon>
        <taxon>Embryophyta</taxon>
        <taxon>Tracheophyta</taxon>
        <taxon>Spermatophyta</taxon>
        <taxon>Magnoliopsida</taxon>
        <taxon>Liliopsida</taxon>
        <taxon>Zingiberales</taxon>
        <taxon>Zingiberaceae</taxon>
        <taxon>Zingiber</taxon>
    </lineage>
</organism>
<dbReference type="Gene3D" id="1.20.5.110">
    <property type="match status" value="1"/>
</dbReference>
<dbReference type="GO" id="GO:0006886">
    <property type="term" value="P:intracellular protein transport"/>
    <property type="evidence" value="ECO:0007669"/>
    <property type="project" value="InterPro"/>
</dbReference>
<dbReference type="InterPro" id="IPR000727">
    <property type="entry name" value="T_SNARE_dom"/>
</dbReference>
<dbReference type="GO" id="GO:0000149">
    <property type="term" value="F:SNARE binding"/>
    <property type="evidence" value="ECO:0007669"/>
    <property type="project" value="TreeGrafter"/>
</dbReference>
<feature type="transmembrane region" description="Helical" evidence="11">
    <location>
        <begin position="240"/>
        <end position="260"/>
    </location>
</feature>
<keyword evidence="6 11" id="KW-1133">Transmembrane helix</keyword>
<dbReference type="FunFam" id="1.20.5.110:FF:000037">
    <property type="entry name" value="Putative syntaxin-71-like"/>
    <property type="match status" value="1"/>
</dbReference>
<keyword evidence="7" id="KW-0175">Coiled coil</keyword>
<name>A0A8J5LSU9_ZINOF</name>
<dbReference type="PROSITE" id="PS50192">
    <property type="entry name" value="T_SNARE"/>
    <property type="match status" value="1"/>
</dbReference>
<keyword evidence="14" id="KW-1185">Reference proteome</keyword>